<protein>
    <submittedName>
        <fullName evidence="1">Uncharacterized protein</fullName>
    </submittedName>
</protein>
<comment type="caution">
    <text evidence="1">The sequence shown here is derived from an EMBL/GenBank/DDBJ whole genome shotgun (WGS) entry which is preliminary data.</text>
</comment>
<keyword evidence="2" id="KW-1185">Reference proteome</keyword>
<sequence length="50" mass="6067">MQCCYWRSCSWSGGLYRRAWSCWARARPSPRPIYFDRRLRLEAEASPVRQ</sequence>
<proteinExistence type="predicted"/>
<evidence type="ECO:0000313" key="1">
    <source>
        <dbReference type="EMBL" id="VEL11493.1"/>
    </source>
</evidence>
<evidence type="ECO:0000313" key="2">
    <source>
        <dbReference type="Proteomes" id="UP000784294"/>
    </source>
</evidence>
<dbReference type="EMBL" id="CAAALY010011970">
    <property type="protein sequence ID" value="VEL11493.1"/>
    <property type="molecule type" value="Genomic_DNA"/>
</dbReference>
<name>A0A3S5A465_9PLAT</name>
<dbReference type="Proteomes" id="UP000784294">
    <property type="component" value="Unassembled WGS sequence"/>
</dbReference>
<organism evidence="1 2">
    <name type="scientific">Protopolystoma xenopodis</name>
    <dbReference type="NCBI Taxonomy" id="117903"/>
    <lineage>
        <taxon>Eukaryota</taxon>
        <taxon>Metazoa</taxon>
        <taxon>Spiralia</taxon>
        <taxon>Lophotrochozoa</taxon>
        <taxon>Platyhelminthes</taxon>
        <taxon>Monogenea</taxon>
        <taxon>Polyopisthocotylea</taxon>
        <taxon>Polystomatidea</taxon>
        <taxon>Polystomatidae</taxon>
        <taxon>Protopolystoma</taxon>
    </lineage>
</organism>
<accession>A0A3S5A465</accession>
<dbReference type="AlphaFoldDB" id="A0A3S5A465"/>
<reference evidence="1" key="1">
    <citation type="submission" date="2018-11" db="EMBL/GenBank/DDBJ databases">
        <authorList>
            <consortium name="Pathogen Informatics"/>
        </authorList>
    </citation>
    <scope>NUCLEOTIDE SEQUENCE</scope>
</reference>
<gene>
    <name evidence="1" type="ORF">PXEA_LOCUS4933</name>
</gene>